<proteinExistence type="predicted"/>
<protein>
    <submittedName>
        <fullName evidence="2">Uncharacterized protein</fullName>
    </submittedName>
</protein>
<evidence type="ECO:0000313" key="2">
    <source>
        <dbReference type="EMBL" id="KAF0315933.1"/>
    </source>
</evidence>
<sequence>MAVDRIDREAVVSSQINADRDDGMLGQATATLLNNTERATAISRYVVDCHVADRHILKGAKATVHDRFCRPVVATLESDTRWSVKQHNLIDRRTRRARRHGHRLRAQARAPAPIKFSPMPSSPPSAGEDT</sequence>
<keyword evidence="3" id="KW-1185">Reference proteome</keyword>
<reference evidence="2 3" key="1">
    <citation type="submission" date="2019-12" db="EMBL/GenBank/DDBJ databases">
        <title>A genome sequence resource for the geographically widespread anthracnose pathogen Colletotrichum asianum.</title>
        <authorList>
            <person name="Meng Y."/>
        </authorList>
    </citation>
    <scope>NUCLEOTIDE SEQUENCE [LARGE SCALE GENOMIC DNA]</scope>
    <source>
        <strain evidence="2 3">ICMP 18580</strain>
    </source>
</reference>
<comment type="caution">
    <text evidence="2">The sequence shown here is derived from an EMBL/GenBank/DDBJ whole genome shotgun (WGS) entry which is preliminary data.</text>
</comment>
<name>A0A8H3W0B0_9PEZI</name>
<gene>
    <name evidence="2" type="ORF">GQ607_016827</name>
</gene>
<evidence type="ECO:0000313" key="3">
    <source>
        <dbReference type="Proteomes" id="UP000434172"/>
    </source>
</evidence>
<dbReference type="EMBL" id="WOWK01000179">
    <property type="protein sequence ID" value="KAF0315933.1"/>
    <property type="molecule type" value="Genomic_DNA"/>
</dbReference>
<evidence type="ECO:0000256" key="1">
    <source>
        <dbReference type="SAM" id="MobiDB-lite"/>
    </source>
</evidence>
<accession>A0A8H3W0B0</accession>
<dbReference type="Proteomes" id="UP000434172">
    <property type="component" value="Unassembled WGS sequence"/>
</dbReference>
<dbReference type="AlphaFoldDB" id="A0A8H3W0B0"/>
<organism evidence="2 3">
    <name type="scientific">Colletotrichum asianum</name>
    <dbReference type="NCBI Taxonomy" id="702518"/>
    <lineage>
        <taxon>Eukaryota</taxon>
        <taxon>Fungi</taxon>
        <taxon>Dikarya</taxon>
        <taxon>Ascomycota</taxon>
        <taxon>Pezizomycotina</taxon>
        <taxon>Sordariomycetes</taxon>
        <taxon>Hypocreomycetidae</taxon>
        <taxon>Glomerellales</taxon>
        <taxon>Glomerellaceae</taxon>
        <taxon>Colletotrichum</taxon>
        <taxon>Colletotrichum gloeosporioides species complex</taxon>
    </lineage>
</organism>
<feature type="region of interest" description="Disordered" evidence="1">
    <location>
        <begin position="94"/>
        <end position="130"/>
    </location>
</feature>
<feature type="compositionally biased region" description="Basic residues" evidence="1">
    <location>
        <begin position="94"/>
        <end position="106"/>
    </location>
</feature>